<dbReference type="PANTHER" id="PTHR34065">
    <property type="entry name" value="CELL DIVISION CONTROL PROTEIN 14"/>
    <property type="match status" value="1"/>
</dbReference>
<dbReference type="Pfam" id="PF08045">
    <property type="entry name" value="CDC14"/>
    <property type="match status" value="1"/>
</dbReference>
<accession>Q9T097</accession>
<reference key="1">
    <citation type="journal article" date="1999" name="Nature">
        <title>Sequence and analysis of chromosome 4 of the plant Arabidopsis thaliana.</title>
        <authorList>
            <consortium name="EU"/>
            <consortium name="CSHL and WU Arabidopsis Sequencing Project"/>
            <person name="Mayer K."/>
            <person name="Schuller C."/>
            <person name="Wambutt R."/>
            <person name="Murphy G."/>
            <person name="Volckaert G."/>
            <person name="Pohl T."/>
            <person name="Dusterhoft A."/>
            <person name="Stiekema W."/>
            <person name="Entian K.D."/>
            <person name="Terryn N."/>
            <person name="Harris B."/>
            <person name="Ansorge W."/>
            <person name="Brandt P."/>
            <person name="Grivell L."/>
            <person name="Rieger M."/>
            <person name="Weichselgartner M."/>
            <person name="de Simone V."/>
            <person name="Obermaier B."/>
            <person name="Mache R."/>
            <person name="Muller M."/>
            <person name="Kreis M."/>
            <person name="Delseny M."/>
            <person name="Puigdomenech P."/>
            <person name="Watson M."/>
            <person name="Schmidtheini T."/>
            <person name="Reichert B."/>
            <person name="Portatelle D."/>
            <person name="Perez-Alonso M."/>
            <person name="Boutry M."/>
            <person name="Bancroft I."/>
            <person name="Vos P."/>
            <person name="Hoheisel J."/>
            <person name="Zimmermann W."/>
            <person name="Wedler H."/>
            <person name="Ridley P."/>
            <person name="Langham S.A."/>
            <person name="McCullagh B."/>
            <person name="Bilham L."/>
            <person name="Robben J."/>
            <person name="Van der Schueren J."/>
            <person name="Grymonprez B."/>
            <person name="Chuang Y.J."/>
            <person name="Vandenbussche F."/>
            <person name="Braeken M."/>
            <person name="Weltjens I."/>
            <person name="Voet M."/>
            <person name="Bastiaens I."/>
            <person name="Aert R."/>
            <person name="Defoor E."/>
            <person name="Weitzenegger T."/>
            <person name="Bothe G."/>
            <person name="Ramsperger U."/>
            <person name="Hilbert H."/>
            <person name="Braun M."/>
            <person name="Holzer E."/>
            <person name="Brandt A."/>
            <person name="Peters S."/>
            <person name="van Staveren M."/>
            <person name="Dirske W."/>
            <person name="Mooijman P."/>
            <person name="Klein Lankhorst R."/>
            <person name="Rose M."/>
            <person name="Hauf J."/>
            <person name="Kotter P."/>
            <person name="Berneiser S."/>
            <person name="Hempel S."/>
            <person name="Feldpausch M."/>
            <person name="Lamberth S."/>
            <person name="Van den Daele H."/>
            <person name="De Keyser A."/>
            <person name="Buysshaert C."/>
            <person name="Gielen J."/>
            <person name="Villarroel R."/>
            <person name="De Clercq R."/>
            <person name="Van Montagu M."/>
            <person name="Rogers J."/>
            <person name="Cronin A."/>
            <person name="Quail M."/>
            <person name="Bray-Allen S."/>
            <person name="Clark L."/>
            <person name="Doggett J."/>
            <person name="Hall S."/>
            <person name="Kay M."/>
            <person name="Lennard N."/>
            <person name="McLay K."/>
            <person name="Mayes R."/>
            <person name="Pettett A."/>
            <person name="Rajandream M.A."/>
            <person name="Lyne M."/>
            <person name="Benes V."/>
            <person name="Rechmann S."/>
            <person name="Borkova D."/>
            <person name="Blocker H."/>
            <person name="Scharfe M."/>
            <person name="Grimm M."/>
            <person name="Lohnert T.H."/>
            <person name="Dose S."/>
            <person name="de Haan M."/>
            <person name="Maarse A."/>
            <person name="Schafer M."/>
            <person name="Muller-Auer S."/>
            <person name="Gabel C."/>
            <person name="Fuchs M."/>
            <person name="Fartmann B."/>
            <person name="Granderath K."/>
            <person name="Dauner D."/>
            <person name="Herzl A."/>
            <person name="Neumann S."/>
            <person name="Argiriou A."/>
            <person name="Vitale D."/>
            <person name="Liguori R."/>
            <person name="Piravandi E."/>
            <person name="Massenet O."/>
            <person name="Quigley F."/>
            <person name="Clabauld G."/>
            <person name="Mundlein A."/>
            <person name="Felber R."/>
            <person name="Schnabl S."/>
            <person name="Hiller R."/>
            <person name="Schmidt W."/>
            <person name="Lecharny A."/>
            <person name="Aubourg S."/>
            <person name="Chefdor F."/>
            <person name="Cooke R."/>
            <person name="Berger C."/>
            <person name="Montfort A."/>
            <person name="Casacuberta E."/>
            <person name="Gibbons T."/>
            <person name="Weber N."/>
            <person name="Vandenbol M."/>
            <person name="Bargues M."/>
            <person name="Terol J."/>
            <person name="Torres A."/>
            <person name="Perez-Perez A."/>
            <person name="Purnelle B."/>
            <person name="Bent E."/>
            <person name="Johnson S."/>
            <person name="Tacon D."/>
            <person name="Jesse T."/>
            <person name="Heijnen L."/>
            <person name="Schwarz S."/>
            <person name="Scholler P."/>
            <person name="Heber S."/>
            <person name="Francs P."/>
            <person name="Bielke C."/>
            <person name="Frishman D."/>
            <person name="Haase D."/>
            <person name="Lemcke K."/>
            <person name="Mewes H.W."/>
            <person name="Stocker S."/>
            <person name="Zaccaria P."/>
            <person name="Bevan M."/>
            <person name="Wilson R.K."/>
            <person name="de la Bastide M."/>
            <person name="Habermann K."/>
            <person name="Parnell L."/>
            <person name="Dedhia N."/>
            <person name="Gnoj L."/>
            <person name="Schutz K."/>
            <person name="Huang E."/>
            <person name="Spiegel L."/>
            <person name="Sehkon M."/>
            <person name="Murray J."/>
            <person name="Sheet P."/>
            <person name="Cordes M."/>
            <person name="Abu-Threideh J."/>
            <person name="Stoneking T."/>
            <person name="Kalicki J."/>
            <person name="Graves T."/>
            <person name="Harmon G."/>
            <person name="Edwards J."/>
            <person name="Latreille P."/>
            <person name="Courtney L."/>
            <person name="Cloud J."/>
            <person name="Abbott A."/>
            <person name="Scott K."/>
            <person name="Johnson D."/>
            <person name="Minx P."/>
            <person name="Bentley D."/>
            <person name="Fulton B."/>
            <person name="Miller N."/>
            <person name="Greco T."/>
            <person name="Kemp K."/>
            <person name="Kramer J."/>
            <person name="Fulton L."/>
            <person name="Mardis E."/>
            <person name="Dante M."/>
            <person name="Pepin K."/>
            <person name="Hillier L."/>
            <person name="Nelson J."/>
            <person name="Spieth J."/>
            <person name="Ryan E."/>
            <person name="Andrews S."/>
            <person name="Geisel C."/>
            <person name="Layman D."/>
            <person name="Du H."/>
            <person name="Ali J."/>
            <person name="Berghoff A."/>
            <person name="Jones K."/>
            <person name="Drone K."/>
            <person name="Cotton M."/>
            <person name="Joshu C."/>
            <person name="Antonoiu B."/>
            <person name="Zidanic M."/>
            <person name="Strong C."/>
            <person name="Sun H."/>
            <person name="Lamar B."/>
            <person name="Yordan C."/>
            <person name="Ma P."/>
            <person name="Zhong J."/>
            <person name="Preston R."/>
            <person name="Vil D."/>
            <person name="Shekher M."/>
            <person name="Matero A."/>
            <person name="Shah R."/>
            <person name="Swaby I.K."/>
            <person name="O'Shaughnessy A."/>
            <person name="Rodriguez M."/>
            <person name="Hoffmann J."/>
            <person name="Till S."/>
            <person name="Granat S."/>
            <person name="Shohdy N."/>
            <person name="Hasegawa A."/>
            <person name="Hameed A."/>
            <person name="Lodhi M."/>
            <person name="Johnson A."/>
            <person name="Chen E."/>
            <person name="Marra M."/>
            <person name="Martienssen R."/>
            <person name="McCombie W.R."/>
        </authorList>
    </citation>
    <scope>NUCLEOTIDE SEQUENCE [LARGE SCALE GENOMIC DNA]</scope>
    <source>
        <strain>cv. Columbia</strain>
    </source>
</reference>
<dbReference type="Gene3D" id="1.25.10.10">
    <property type="entry name" value="Leucine-rich Repeat Variant"/>
    <property type="match status" value="1"/>
</dbReference>
<dbReference type="PANTHER" id="PTHR34065:SF1">
    <property type="entry name" value="CELL DIVISION CONTROL PROTEIN 14"/>
    <property type="match status" value="1"/>
</dbReference>
<organism evidence="2">
    <name type="scientific">Arabidopsis thaliana</name>
    <name type="common">Mouse-ear cress</name>
    <dbReference type="NCBI Taxonomy" id="3702"/>
    <lineage>
        <taxon>Eukaryota</taxon>
        <taxon>Viridiplantae</taxon>
        <taxon>Streptophyta</taxon>
        <taxon>Embryophyta</taxon>
        <taxon>Tracheophyta</taxon>
        <taxon>Spermatophyta</taxon>
        <taxon>Magnoliopsida</taxon>
        <taxon>eudicotyledons</taxon>
        <taxon>Gunneridae</taxon>
        <taxon>Pentapetalae</taxon>
        <taxon>rosids</taxon>
        <taxon>malvids</taxon>
        <taxon>Brassicales</taxon>
        <taxon>Brassicaceae</taxon>
        <taxon>Camelineae</taxon>
        <taxon>Arabidopsis</taxon>
    </lineage>
</organism>
<dbReference type="EMBL" id="AL161571">
    <property type="protein sequence ID" value="CAB81425.1"/>
    <property type="molecule type" value="Genomic_DNA"/>
</dbReference>
<dbReference type="ExpressionAtlas" id="Q9T097">
    <property type="expression patterns" value="baseline and differential"/>
</dbReference>
<dbReference type="IntAct" id="Q9T097">
    <property type="interactions" value="1"/>
</dbReference>
<reference evidence="3" key="3">
    <citation type="submission" date="2000-03" db="EMBL/GenBank/DDBJ databases">
        <authorList>
            <person name="Robben J."/>
            <person name="Grymonprez B."/>
            <person name="Volckaert G"/>
            <person name="Mewes H.W."/>
            <person name="Lemcke K."/>
            <person name="Mayer K.F.X."/>
        </authorList>
    </citation>
    <scope>NUCLEOTIDE SEQUENCE</scope>
</reference>
<gene>
    <name evidence="2" type="ordered locus">At4g27750</name>
</gene>
<dbReference type="EMBL" id="AL035602">
    <property type="protein sequence ID" value="CAB38287.1"/>
    <property type="molecule type" value="Genomic_DNA"/>
</dbReference>
<name>Q9T097_ARATH</name>
<feature type="region of interest" description="Disordered" evidence="1">
    <location>
        <begin position="1"/>
        <end position="30"/>
    </location>
</feature>
<dbReference type="PIR" id="T05880">
    <property type="entry name" value="T05880"/>
</dbReference>
<proteinExistence type="predicted"/>
<evidence type="ECO:0000313" key="3">
    <source>
        <dbReference type="EMBL" id="CAB81425.1"/>
    </source>
</evidence>
<reference evidence="2" key="2">
    <citation type="submission" date="1999-03" db="EMBL/GenBank/DDBJ databases">
        <authorList>
            <person name="Bevan M."/>
            <person name="Robben J."/>
            <person name="Grymonprez B."/>
            <person name="Volckaert G"/>
            <person name="Hoheisel J."/>
            <person name="Mewes H.W."/>
            <person name="Lemcke K."/>
            <person name="Mayer K.F.X."/>
        </authorList>
    </citation>
    <scope>NUCLEOTIDE SEQUENCE</scope>
</reference>
<protein>
    <submittedName>
        <fullName evidence="2">Uncharacterized protein AT4g27750</fullName>
    </submittedName>
</protein>
<evidence type="ECO:0000313" key="2">
    <source>
        <dbReference type="EMBL" id="CAB38287.1"/>
    </source>
</evidence>
<reference evidence="2" key="4">
    <citation type="submission" date="2000-03" db="EMBL/GenBank/DDBJ databases">
        <authorList>
            <person name="EU Arabidopsis sequencing project"/>
        </authorList>
    </citation>
    <scope>NUCLEOTIDE SEQUENCE</scope>
</reference>
<dbReference type="AlphaFoldDB" id="Q9T097"/>
<dbReference type="InterPro" id="IPR012535">
    <property type="entry name" value="Cell_div_Cdc14"/>
</dbReference>
<dbReference type="InterPro" id="IPR011989">
    <property type="entry name" value="ARM-like"/>
</dbReference>
<evidence type="ECO:0000256" key="1">
    <source>
        <dbReference type="SAM" id="MobiDB-lite"/>
    </source>
</evidence>
<sequence length="324" mass="35706">MYLKRPIWSDGASATPENPSESETGEESDAASMVVEELVTSLNTQRLYRELTLSLRTGLRDACAEFSFLRIRGLRSLLKTLRTVADSDSIIRLFSHTQTISDLQLVPVLFQHSLKEAEDDKVTSLDHIFSVEPMKITSPSTDAEVAVALRVLEGCCLLHPQSTVLAHKHGAVRVMMNVLSTRGVLEQGACLDALISVLLDSSANQVDFGACNGIEEVAMLMRDKQADENLSIYTIKIAVNEDSFPFCLFWLRCGEFLLLLVGHVNGKDRSPIASVNEDIRRLLGEKSASLIWAASQFGSTGDPEQRITALHIQAGRVLESLDLY</sequence>